<feature type="domain" description="HAMP" evidence="10">
    <location>
        <begin position="206"/>
        <end position="259"/>
    </location>
</feature>
<organism evidence="11 12">
    <name type="scientific">Sporosarcina jeotgali</name>
    <dbReference type="NCBI Taxonomy" id="3020056"/>
    <lineage>
        <taxon>Bacteria</taxon>
        <taxon>Bacillati</taxon>
        <taxon>Bacillota</taxon>
        <taxon>Bacilli</taxon>
        <taxon>Bacillales</taxon>
        <taxon>Caryophanaceae</taxon>
        <taxon>Sporosarcina</taxon>
    </lineage>
</organism>
<dbReference type="Gene3D" id="1.10.287.950">
    <property type="entry name" value="Methyl-accepting chemotaxis protein"/>
    <property type="match status" value="1"/>
</dbReference>
<keyword evidence="12" id="KW-1185">Reference proteome</keyword>
<dbReference type="PROSITE" id="PS50111">
    <property type="entry name" value="CHEMOTAXIS_TRANSDUC_2"/>
    <property type="match status" value="1"/>
</dbReference>
<dbReference type="Gene3D" id="6.10.340.10">
    <property type="match status" value="1"/>
</dbReference>
<dbReference type="Pfam" id="PF00672">
    <property type="entry name" value="HAMP"/>
    <property type="match status" value="1"/>
</dbReference>
<proteinExistence type="inferred from homology"/>
<gene>
    <name evidence="11" type="ORF">PGH26_02330</name>
</gene>
<keyword evidence="8" id="KW-1133">Transmembrane helix</keyword>
<keyword evidence="4 6" id="KW-0807">Transducer</keyword>
<evidence type="ECO:0000259" key="9">
    <source>
        <dbReference type="PROSITE" id="PS50111"/>
    </source>
</evidence>
<comment type="similarity">
    <text evidence="5">Belongs to the methyl-accepting chemotaxis (MCP) protein family.</text>
</comment>
<keyword evidence="2" id="KW-1003">Cell membrane</keyword>
<dbReference type="SUPFAM" id="SSF58104">
    <property type="entry name" value="Methyl-accepting chemotaxis protein (MCP) signaling domain"/>
    <property type="match status" value="1"/>
</dbReference>
<dbReference type="PANTHER" id="PTHR32089:SF112">
    <property type="entry name" value="LYSOZYME-LIKE PROTEIN-RELATED"/>
    <property type="match status" value="1"/>
</dbReference>
<dbReference type="InterPro" id="IPR004089">
    <property type="entry name" value="MCPsignal_dom"/>
</dbReference>
<dbReference type="PANTHER" id="PTHR32089">
    <property type="entry name" value="METHYL-ACCEPTING CHEMOTAXIS PROTEIN MCPB"/>
    <property type="match status" value="1"/>
</dbReference>
<sequence>MKKGSGFKSVKSRLLASFGVVVLLVIALGVYTIVSVNQVNQKTQEIVETDTQLMAIDLKLANTMAGRMSAVRAYVLFGDEAYKEEFFTLTESGKELQAAAEKLGTSGEFGELVDQMINWRKKLTTEVIDMYDANRKERAAKNLDDLSIEGNELIAKYHEIADKREKLTNTHGKEIISSGKETLTWIAVVLLLVLVISIGAALFTARVITLPIKRVMERMKLIADGDLSHEPLAVTSRDEVGQLAAATNEMSEHTREMLRHINDVSSSVSAHSEELTQSSTEVNAASQQIAVTMQELTSGIESEANTATDLAMMMERFVERVEDANQKGDAIQKTSLNVLDQTANGSRLMETSTEQMQRIDAIVQEAVTKIKGLDVQSQEISKLVVVIKDIADQTNLLALNAAIEAARAGEHGKGFAVVAEEVRKLAEQVAVSVTDITGIVGTIQQESSSVAGSLESGYEEVEKGTAQLKTTRETFGEISNAVNKMTEDIGIISQNLGEIAAGSEEMSESVEEIAAISEQSAAGVQETAAASEQTSSSMEEVEGSSSQLAQLAENLNGLVRQFKL</sequence>
<feature type="domain" description="Methyl-accepting transducer" evidence="9">
    <location>
        <begin position="278"/>
        <end position="514"/>
    </location>
</feature>
<evidence type="ECO:0000256" key="3">
    <source>
        <dbReference type="ARBA" id="ARBA00023136"/>
    </source>
</evidence>
<feature type="transmembrane region" description="Helical" evidence="8">
    <location>
        <begin position="183"/>
        <end position="209"/>
    </location>
</feature>
<reference evidence="11 12" key="1">
    <citation type="submission" date="2023-01" db="EMBL/GenBank/DDBJ databases">
        <title>Sporosarcina sp. nov., isolated from Korean tranditional fermented seafood 'Jeotgal'.</title>
        <authorList>
            <person name="Yang A.-I."/>
        </authorList>
    </citation>
    <scope>NUCLEOTIDE SEQUENCE [LARGE SCALE GENOMIC DNA]</scope>
    <source>
        <strain evidence="11 12">B2O-1</strain>
    </source>
</reference>
<dbReference type="SMART" id="SM00304">
    <property type="entry name" value="HAMP"/>
    <property type="match status" value="1"/>
</dbReference>
<evidence type="ECO:0000313" key="12">
    <source>
        <dbReference type="Proteomes" id="UP001303532"/>
    </source>
</evidence>
<evidence type="ECO:0000256" key="4">
    <source>
        <dbReference type="ARBA" id="ARBA00023224"/>
    </source>
</evidence>
<evidence type="ECO:0000256" key="1">
    <source>
        <dbReference type="ARBA" id="ARBA00004236"/>
    </source>
</evidence>
<dbReference type="InterPro" id="IPR003660">
    <property type="entry name" value="HAMP_dom"/>
</dbReference>
<dbReference type="CDD" id="cd06225">
    <property type="entry name" value="HAMP"/>
    <property type="match status" value="1"/>
</dbReference>
<evidence type="ECO:0000256" key="5">
    <source>
        <dbReference type="ARBA" id="ARBA00029447"/>
    </source>
</evidence>
<evidence type="ECO:0000256" key="6">
    <source>
        <dbReference type="PROSITE-ProRule" id="PRU00284"/>
    </source>
</evidence>
<dbReference type="EMBL" id="CP116341">
    <property type="protein sequence ID" value="WOV84786.1"/>
    <property type="molecule type" value="Genomic_DNA"/>
</dbReference>
<dbReference type="Proteomes" id="UP001303532">
    <property type="component" value="Chromosome"/>
</dbReference>
<accession>A0ABZ0KWM4</accession>
<dbReference type="CDD" id="cd11386">
    <property type="entry name" value="MCP_signal"/>
    <property type="match status" value="1"/>
</dbReference>
<comment type="subcellular location">
    <subcellularLocation>
        <location evidence="1">Cell membrane</location>
    </subcellularLocation>
</comment>
<keyword evidence="8" id="KW-0812">Transmembrane</keyword>
<feature type="region of interest" description="Disordered" evidence="7">
    <location>
        <begin position="524"/>
        <end position="546"/>
    </location>
</feature>
<dbReference type="SMART" id="SM00283">
    <property type="entry name" value="MA"/>
    <property type="match status" value="1"/>
</dbReference>
<dbReference type="Pfam" id="PF00015">
    <property type="entry name" value="MCPsignal"/>
    <property type="match status" value="1"/>
</dbReference>
<name>A0ABZ0KWM4_9BACL</name>
<dbReference type="RefSeq" id="WP_323692426.1">
    <property type="nucleotide sequence ID" value="NZ_CP116341.1"/>
</dbReference>
<evidence type="ECO:0000256" key="8">
    <source>
        <dbReference type="SAM" id="Phobius"/>
    </source>
</evidence>
<evidence type="ECO:0000313" key="11">
    <source>
        <dbReference type="EMBL" id="WOV84786.1"/>
    </source>
</evidence>
<evidence type="ECO:0000256" key="2">
    <source>
        <dbReference type="ARBA" id="ARBA00022475"/>
    </source>
</evidence>
<evidence type="ECO:0000259" key="10">
    <source>
        <dbReference type="PROSITE" id="PS50885"/>
    </source>
</evidence>
<keyword evidence="3 8" id="KW-0472">Membrane</keyword>
<dbReference type="PROSITE" id="PS50885">
    <property type="entry name" value="HAMP"/>
    <property type="match status" value="1"/>
</dbReference>
<evidence type="ECO:0000256" key="7">
    <source>
        <dbReference type="SAM" id="MobiDB-lite"/>
    </source>
</evidence>
<protein>
    <submittedName>
        <fullName evidence="11">Methyl-accepting chemotaxis protein</fullName>
    </submittedName>
</protein>